<proteinExistence type="inferred from homology"/>
<dbReference type="Pfam" id="PF07715">
    <property type="entry name" value="Plug"/>
    <property type="match status" value="1"/>
</dbReference>
<feature type="chain" id="PRO_5011715539" evidence="10">
    <location>
        <begin position="21"/>
        <end position="1057"/>
    </location>
</feature>
<evidence type="ECO:0000256" key="9">
    <source>
        <dbReference type="RuleBase" id="RU003357"/>
    </source>
</evidence>
<dbReference type="STRING" id="29529.SAMN04488122_5819"/>
<dbReference type="Gene3D" id="2.40.170.20">
    <property type="entry name" value="TonB-dependent receptor, beta-barrel domain"/>
    <property type="match status" value="1"/>
</dbReference>
<protein>
    <submittedName>
        <fullName evidence="13">TonB-linked outer membrane protein, SusC/RagA family</fullName>
    </submittedName>
</protein>
<evidence type="ECO:0000256" key="1">
    <source>
        <dbReference type="ARBA" id="ARBA00004571"/>
    </source>
</evidence>
<dbReference type="FunFam" id="2.170.130.10:FF:000008">
    <property type="entry name" value="SusC/RagA family TonB-linked outer membrane protein"/>
    <property type="match status" value="1"/>
</dbReference>
<comment type="subcellular location">
    <subcellularLocation>
        <location evidence="1 8">Cell outer membrane</location>
        <topology evidence="1 8">Multi-pass membrane protein</topology>
    </subcellularLocation>
</comment>
<evidence type="ECO:0000256" key="7">
    <source>
        <dbReference type="ARBA" id="ARBA00023237"/>
    </source>
</evidence>
<keyword evidence="14" id="KW-1185">Reference proteome</keyword>
<dbReference type="AlphaFoldDB" id="A0A1I0SBJ6"/>
<evidence type="ECO:0000256" key="5">
    <source>
        <dbReference type="ARBA" id="ARBA00023077"/>
    </source>
</evidence>
<feature type="signal peptide" evidence="10">
    <location>
        <begin position="1"/>
        <end position="20"/>
    </location>
</feature>
<keyword evidence="2 8" id="KW-0813">Transport</keyword>
<dbReference type="InterPro" id="IPR039426">
    <property type="entry name" value="TonB-dep_rcpt-like"/>
</dbReference>
<keyword evidence="3 8" id="KW-1134">Transmembrane beta strand</keyword>
<dbReference type="PROSITE" id="PS52016">
    <property type="entry name" value="TONB_DEPENDENT_REC_3"/>
    <property type="match status" value="1"/>
</dbReference>
<feature type="domain" description="TonB-dependent receptor plug" evidence="12">
    <location>
        <begin position="206"/>
        <end position="312"/>
    </location>
</feature>
<dbReference type="InterPro" id="IPR023996">
    <property type="entry name" value="TonB-dep_OMP_SusC/RagA"/>
</dbReference>
<dbReference type="Pfam" id="PF00593">
    <property type="entry name" value="TonB_dep_Rec_b-barrel"/>
    <property type="match status" value="1"/>
</dbReference>
<dbReference type="InterPro" id="IPR008969">
    <property type="entry name" value="CarboxyPept-like_regulatory"/>
</dbReference>
<evidence type="ECO:0000256" key="8">
    <source>
        <dbReference type="PROSITE-ProRule" id="PRU01360"/>
    </source>
</evidence>
<dbReference type="InterPro" id="IPR000531">
    <property type="entry name" value="Beta-barrel_TonB"/>
</dbReference>
<keyword evidence="4 8" id="KW-0812">Transmembrane</keyword>
<evidence type="ECO:0000259" key="11">
    <source>
        <dbReference type="Pfam" id="PF00593"/>
    </source>
</evidence>
<evidence type="ECO:0000256" key="10">
    <source>
        <dbReference type="SAM" id="SignalP"/>
    </source>
</evidence>
<dbReference type="Pfam" id="PF13715">
    <property type="entry name" value="CarbopepD_reg_2"/>
    <property type="match status" value="1"/>
</dbReference>
<evidence type="ECO:0000256" key="4">
    <source>
        <dbReference type="ARBA" id="ARBA00022692"/>
    </source>
</evidence>
<organism evidence="13 14">
    <name type="scientific">Chitinophaga arvensicola</name>
    <dbReference type="NCBI Taxonomy" id="29529"/>
    <lineage>
        <taxon>Bacteria</taxon>
        <taxon>Pseudomonadati</taxon>
        <taxon>Bacteroidota</taxon>
        <taxon>Chitinophagia</taxon>
        <taxon>Chitinophagales</taxon>
        <taxon>Chitinophagaceae</taxon>
        <taxon>Chitinophaga</taxon>
    </lineage>
</organism>
<comment type="similarity">
    <text evidence="8 9">Belongs to the TonB-dependent receptor family.</text>
</comment>
<dbReference type="EMBL" id="FOJG01000002">
    <property type="protein sequence ID" value="SEW53981.1"/>
    <property type="molecule type" value="Genomic_DNA"/>
</dbReference>
<dbReference type="SUPFAM" id="SSF49464">
    <property type="entry name" value="Carboxypeptidase regulatory domain-like"/>
    <property type="match status" value="1"/>
</dbReference>
<evidence type="ECO:0000313" key="13">
    <source>
        <dbReference type="EMBL" id="SEW53981.1"/>
    </source>
</evidence>
<keyword evidence="6 8" id="KW-0472">Membrane</keyword>
<accession>A0A1I0SBJ6</accession>
<dbReference type="InterPro" id="IPR023997">
    <property type="entry name" value="TonB-dep_OMP_SusC/RagA_CS"/>
</dbReference>
<feature type="domain" description="TonB-dependent receptor-like beta-barrel" evidence="11">
    <location>
        <begin position="470"/>
        <end position="1013"/>
    </location>
</feature>
<sequence>MRLTAVQLILASVFSLSLYANTVNSQSVLEKPISISAEQTSVRKLLNQIRTQTGVNFTYSSDMVDVNRKVSVELKSKQLKAFFDDILKPMGIDFKVIDNQQILLYLTPADGHQNIVVTGTVTGEDGAPVPGATVRLKGSSVGTSTTVDGKFNLSVPDKQAVLVISFIGYQQQEVVVGEQTHITVKLAAENSKLNEVVVVGYGTQRKKDITGAVAVVKADAFDSRPIVSAAAGLQGQAAGVSVTAPSGKPGAGLNVSIRGNTSLNASNNPLFVVDGVIVPNIDFLNPSDIESFSVLKDASSAAIYGASGANGVVLVTTKKGTSQSKVFVNAYTGMSNFAKKVDVLNSAQYKELMKDLGFTDPNNENTDWQKETFKTGREQNIQVGVSGGTDKGHYYVSGGYQKQKGVVAPADYDRYSVRANIDNKVKDWLTLATNLSFNRSVFVDVPDNNGVARGGTILSALTSPPTIGIYNADGTYSYNPNARSWQNPIAYAFAPQQKAINNRFLGNVSADFTILPELHFRSNLGAESEGRRYDYFLDPYSTDYGAREKKGYGKSESVERFVWLWENTLTYNKQFGKHNVGAMIGHTMQESDYNFTEDISRGYSSDKIPTLTGSTIREKQEVTKSQWGKRSYLGRANYGYADKYLFTATVRYDGSSRFAPDARYGWFPSLSGAWRISNEEFFTKGGFVSDLKLRAGWGKTGNDGIGDYDWRRLYASNGTGGLNFTNLPKNDLTWEKTTQSNVGVDLSVLNGRITVTADAYIKKTNDLLVDVQLPPSSGFGTQRYNVGNIENKGVEFGVNALIIDKAVKWNANGNISMNKNKVLSLGPTPSLGYADVYERGNAIRVEPGHPLGAFYGYVAQGVDPATGNMIYADLDGDKKLSDGDRTWIGNAQPDFIYGLTNNISYKGFDLNLFFQGVQGNQIFNATRMELEGLYDSKNQSTAVLRRWKQAGDITDIPKAEKNNTNNSLSSSRFVENGSYLRLKSATLSYKFSNDFLKHIGVGRLNVYVTGQNLITFTKYKGLDPEVSRDAANGPSMGIDYGTYPQSRAFIFGLNAEF</sequence>
<dbReference type="Gene3D" id="2.60.40.1120">
    <property type="entry name" value="Carboxypeptidase-like, regulatory domain"/>
    <property type="match status" value="1"/>
</dbReference>
<evidence type="ECO:0000259" key="12">
    <source>
        <dbReference type="Pfam" id="PF07715"/>
    </source>
</evidence>
<dbReference type="InterPro" id="IPR012910">
    <property type="entry name" value="Plug_dom"/>
</dbReference>
<name>A0A1I0SBJ6_9BACT</name>
<keyword evidence="7 8" id="KW-0998">Cell outer membrane</keyword>
<dbReference type="NCBIfam" id="TIGR04056">
    <property type="entry name" value="OMP_RagA_SusC"/>
    <property type="match status" value="1"/>
</dbReference>
<dbReference type="InterPro" id="IPR037066">
    <property type="entry name" value="Plug_dom_sf"/>
</dbReference>
<dbReference type="NCBIfam" id="TIGR04057">
    <property type="entry name" value="SusC_RagA_signa"/>
    <property type="match status" value="1"/>
</dbReference>
<dbReference type="GO" id="GO:0006826">
    <property type="term" value="P:iron ion transport"/>
    <property type="evidence" value="ECO:0007669"/>
    <property type="project" value="UniProtKB-KW"/>
</dbReference>
<keyword evidence="10" id="KW-0732">Signal</keyword>
<dbReference type="RefSeq" id="WP_218150474.1">
    <property type="nucleotide sequence ID" value="NZ_FOJG01000002.1"/>
</dbReference>
<dbReference type="Gene3D" id="2.170.130.10">
    <property type="entry name" value="TonB-dependent receptor, plug domain"/>
    <property type="match status" value="1"/>
</dbReference>
<keyword evidence="5 9" id="KW-0798">TonB box</keyword>
<dbReference type="GO" id="GO:0009279">
    <property type="term" value="C:cell outer membrane"/>
    <property type="evidence" value="ECO:0007669"/>
    <property type="project" value="UniProtKB-SubCell"/>
</dbReference>
<reference evidence="14" key="1">
    <citation type="submission" date="2016-10" db="EMBL/GenBank/DDBJ databases">
        <authorList>
            <person name="Varghese N."/>
            <person name="Submissions S."/>
        </authorList>
    </citation>
    <scope>NUCLEOTIDE SEQUENCE [LARGE SCALE GENOMIC DNA]</scope>
    <source>
        <strain evidence="14">DSM 3695</strain>
    </source>
</reference>
<gene>
    <name evidence="13" type="ORF">SAMN04488122_5819</name>
</gene>
<dbReference type="SUPFAM" id="SSF56935">
    <property type="entry name" value="Porins"/>
    <property type="match status" value="1"/>
</dbReference>
<evidence type="ECO:0000313" key="14">
    <source>
        <dbReference type="Proteomes" id="UP000199310"/>
    </source>
</evidence>
<evidence type="ECO:0000256" key="2">
    <source>
        <dbReference type="ARBA" id="ARBA00022448"/>
    </source>
</evidence>
<evidence type="ECO:0000256" key="6">
    <source>
        <dbReference type="ARBA" id="ARBA00023136"/>
    </source>
</evidence>
<dbReference type="InterPro" id="IPR036942">
    <property type="entry name" value="Beta-barrel_TonB_sf"/>
</dbReference>
<dbReference type="Proteomes" id="UP000199310">
    <property type="component" value="Unassembled WGS sequence"/>
</dbReference>
<evidence type="ECO:0000256" key="3">
    <source>
        <dbReference type="ARBA" id="ARBA00022452"/>
    </source>
</evidence>